<evidence type="ECO:0000313" key="2">
    <source>
        <dbReference type="EMBL" id="MDE8651694.1"/>
    </source>
</evidence>
<comment type="caution">
    <text evidence="2">The sequence shown here is derived from an EMBL/GenBank/DDBJ whole genome shotgun (WGS) entry which is preliminary data.</text>
</comment>
<sequence length="65" mass="7029">MKLLRWAIGGASAYVIYRYSIGKRAKGEDVFQSPERALEAMTKGEGEQAETAPGKPKRSSGKAAK</sequence>
<evidence type="ECO:0000256" key="1">
    <source>
        <dbReference type="SAM" id="MobiDB-lite"/>
    </source>
</evidence>
<protein>
    <submittedName>
        <fullName evidence="2">Uncharacterized protein</fullName>
    </submittedName>
</protein>
<dbReference type="Proteomes" id="UP001216253">
    <property type="component" value="Unassembled WGS sequence"/>
</dbReference>
<accession>A0ABT5WNR7</accession>
<feature type="compositionally biased region" description="Basic and acidic residues" evidence="1">
    <location>
        <begin position="37"/>
        <end position="46"/>
    </location>
</feature>
<evidence type="ECO:0000313" key="3">
    <source>
        <dbReference type="Proteomes" id="UP001216253"/>
    </source>
</evidence>
<name>A0ABT5WNR7_9SPHN</name>
<reference evidence="2 3" key="1">
    <citation type="submission" date="2023-03" db="EMBL/GenBank/DDBJ databases">
        <title>NovoSphingobium album sp. nov. isolated from polycyclic aromatic hydrocarbons- and heavy-metal polluted soil.</title>
        <authorList>
            <person name="Liu Z."/>
            <person name="Wang K."/>
        </authorList>
    </citation>
    <scope>NUCLEOTIDE SEQUENCE [LARGE SCALE GENOMIC DNA]</scope>
    <source>
        <strain evidence="2 3">H3SJ31-1</strain>
    </source>
</reference>
<dbReference type="RefSeq" id="WP_275227793.1">
    <property type="nucleotide sequence ID" value="NZ_JARESE010000020.1"/>
</dbReference>
<feature type="compositionally biased region" description="Basic residues" evidence="1">
    <location>
        <begin position="55"/>
        <end position="65"/>
    </location>
</feature>
<proteinExistence type="predicted"/>
<gene>
    <name evidence="2" type="ORF">PYV00_08165</name>
</gene>
<dbReference type="EMBL" id="JARESE010000020">
    <property type="protein sequence ID" value="MDE8651694.1"/>
    <property type="molecule type" value="Genomic_DNA"/>
</dbReference>
<organism evidence="2 3">
    <name type="scientific">Novosphingobium album</name>
    <name type="common">ex Liu et al. 2023</name>
    <dbReference type="NCBI Taxonomy" id="3031130"/>
    <lineage>
        <taxon>Bacteria</taxon>
        <taxon>Pseudomonadati</taxon>
        <taxon>Pseudomonadota</taxon>
        <taxon>Alphaproteobacteria</taxon>
        <taxon>Sphingomonadales</taxon>
        <taxon>Sphingomonadaceae</taxon>
        <taxon>Novosphingobium</taxon>
    </lineage>
</organism>
<keyword evidence="3" id="KW-1185">Reference proteome</keyword>
<feature type="region of interest" description="Disordered" evidence="1">
    <location>
        <begin position="37"/>
        <end position="65"/>
    </location>
</feature>